<gene>
    <name evidence="2" type="ORF">A2625_04995</name>
</gene>
<keyword evidence="1" id="KW-0472">Membrane</keyword>
<keyword evidence="1" id="KW-0812">Transmembrane</keyword>
<feature type="transmembrane region" description="Helical" evidence="1">
    <location>
        <begin position="18"/>
        <end position="41"/>
    </location>
</feature>
<sequence length="94" mass="10352">MTPEAIILQSSPVITIGYIMQVIFSLAIVVALIYVIAKFLLPKMRVTGSGRLIQVLDRVLIEPQVAAYILKVGKKSWLVVSSNKNVAKIAEIEE</sequence>
<dbReference type="EMBL" id="METM01000028">
    <property type="protein sequence ID" value="OGB89219.1"/>
    <property type="molecule type" value="Genomic_DNA"/>
</dbReference>
<accession>A0A1F4Q007</accession>
<proteinExistence type="predicted"/>
<evidence type="ECO:0000313" key="3">
    <source>
        <dbReference type="Proteomes" id="UP000178724"/>
    </source>
</evidence>
<evidence type="ECO:0000256" key="1">
    <source>
        <dbReference type="SAM" id="Phobius"/>
    </source>
</evidence>
<evidence type="ECO:0008006" key="4">
    <source>
        <dbReference type="Google" id="ProtNLM"/>
    </source>
</evidence>
<evidence type="ECO:0000313" key="2">
    <source>
        <dbReference type="EMBL" id="OGB89219.1"/>
    </source>
</evidence>
<reference evidence="2 3" key="1">
    <citation type="journal article" date="2016" name="Nat. Commun.">
        <title>Thousands of microbial genomes shed light on interconnected biogeochemical processes in an aquifer system.</title>
        <authorList>
            <person name="Anantharaman K."/>
            <person name="Brown C.T."/>
            <person name="Hug L.A."/>
            <person name="Sharon I."/>
            <person name="Castelle C.J."/>
            <person name="Probst A.J."/>
            <person name="Thomas B.C."/>
            <person name="Singh A."/>
            <person name="Wilkins M.J."/>
            <person name="Karaoz U."/>
            <person name="Brodie E.L."/>
            <person name="Williams K.H."/>
            <person name="Hubbard S.S."/>
            <person name="Banfield J.F."/>
        </authorList>
    </citation>
    <scope>NUCLEOTIDE SEQUENCE [LARGE SCALE GENOMIC DNA]</scope>
</reference>
<comment type="caution">
    <text evidence="2">The sequence shown here is derived from an EMBL/GenBank/DDBJ whole genome shotgun (WGS) entry which is preliminary data.</text>
</comment>
<dbReference type="Proteomes" id="UP000178724">
    <property type="component" value="Unassembled WGS sequence"/>
</dbReference>
<keyword evidence="1" id="KW-1133">Transmembrane helix</keyword>
<organism evidence="2 3">
    <name type="scientific">candidate division WOR-1 bacterium RIFCSPHIGHO2_01_FULL_53_15</name>
    <dbReference type="NCBI Taxonomy" id="1802564"/>
    <lineage>
        <taxon>Bacteria</taxon>
        <taxon>Bacillati</taxon>
        <taxon>Saganbacteria</taxon>
    </lineage>
</organism>
<protein>
    <recommendedName>
        <fullName evidence="4">Flagellar protein</fullName>
    </recommendedName>
</protein>
<dbReference type="AlphaFoldDB" id="A0A1F4Q007"/>
<name>A0A1F4Q007_UNCSA</name>